<sequence length="160" mass="17033">MVWWFIFLIQFVDHMLIESCARSSGTANPTVTTAPIITTTLLNEEITTESEIITPAPDPCAPCAPLIHGATLPEMVPTTETPLVTDGVCTNTLSCTANNAGETTTLLFNDGNNGVETDGTVDLSRQLTCSADGDWTYTINDPVTNLPVSAVITQIECISV</sequence>
<proteinExistence type="predicted"/>
<accession>A0AC35TM55</accession>
<evidence type="ECO:0000313" key="2">
    <source>
        <dbReference type="WBParaSite" id="RSKR_0000172600.1"/>
    </source>
</evidence>
<reference evidence="2" key="1">
    <citation type="submission" date="2016-11" db="UniProtKB">
        <authorList>
            <consortium name="WormBaseParasite"/>
        </authorList>
    </citation>
    <scope>IDENTIFICATION</scope>
    <source>
        <strain evidence="2">KR3021</strain>
    </source>
</reference>
<organism evidence="1 2">
    <name type="scientific">Rhabditophanes sp. KR3021</name>
    <dbReference type="NCBI Taxonomy" id="114890"/>
    <lineage>
        <taxon>Eukaryota</taxon>
        <taxon>Metazoa</taxon>
        <taxon>Ecdysozoa</taxon>
        <taxon>Nematoda</taxon>
        <taxon>Chromadorea</taxon>
        <taxon>Rhabditida</taxon>
        <taxon>Tylenchina</taxon>
        <taxon>Panagrolaimomorpha</taxon>
        <taxon>Strongyloidoidea</taxon>
        <taxon>Alloionematidae</taxon>
        <taxon>Rhabditophanes</taxon>
    </lineage>
</organism>
<dbReference type="Proteomes" id="UP000095286">
    <property type="component" value="Unplaced"/>
</dbReference>
<name>A0AC35TM55_9BILA</name>
<dbReference type="WBParaSite" id="RSKR_0000172600.1">
    <property type="protein sequence ID" value="RSKR_0000172600.1"/>
    <property type="gene ID" value="RSKR_0000172600"/>
</dbReference>
<evidence type="ECO:0000313" key="1">
    <source>
        <dbReference type="Proteomes" id="UP000095286"/>
    </source>
</evidence>
<protein>
    <submittedName>
        <fullName evidence="2">C6 domain-containing protein</fullName>
    </submittedName>
</protein>